<keyword evidence="3" id="KW-1185">Reference proteome</keyword>
<accession>A0ABM4BLW6</accession>
<dbReference type="SMART" id="SM00454">
    <property type="entry name" value="SAM"/>
    <property type="match status" value="2"/>
</dbReference>
<feature type="region of interest" description="Disordered" evidence="1">
    <location>
        <begin position="565"/>
        <end position="589"/>
    </location>
</feature>
<feature type="domain" description="SAM" evidence="2">
    <location>
        <begin position="5"/>
        <end position="69"/>
    </location>
</feature>
<dbReference type="InterPro" id="IPR001660">
    <property type="entry name" value="SAM"/>
</dbReference>
<dbReference type="SUPFAM" id="SSF47769">
    <property type="entry name" value="SAM/Pointed domain"/>
    <property type="match status" value="2"/>
</dbReference>
<dbReference type="Pfam" id="PF00536">
    <property type="entry name" value="SAM_1"/>
    <property type="match status" value="1"/>
</dbReference>
<dbReference type="InterPro" id="IPR058666">
    <property type="entry name" value="SASH1/NUB1_homeodomain"/>
</dbReference>
<dbReference type="Pfam" id="PF07647">
    <property type="entry name" value="SAM_2"/>
    <property type="match status" value="1"/>
</dbReference>
<organism evidence="3 4">
    <name type="scientific">Hydra vulgaris</name>
    <name type="common">Hydra</name>
    <name type="synonym">Hydra attenuata</name>
    <dbReference type="NCBI Taxonomy" id="6087"/>
    <lineage>
        <taxon>Eukaryota</taxon>
        <taxon>Metazoa</taxon>
        <taxon>Cnidaria</taxon>
        <taxon>Hydrozoa</taxon>
        <taxon>Hydroidolina</taxon>
        <taxon>Anthoathecata</taxon>
        <taxon>Aplanulata</taxon>
        <taxon>Hydridae</taxon>
        <taxon>Hydra</taxon>
    </lineage>
</organism>
<dbReference type="PANTHER" id="PTHR12301">
    <property type="entry name" value="SAM-DOMAIN, SH3 AND NUCLEAR LOCALIZATION SIGNALS PROTEIN RELATED"/>
    <property type="match status" value="1"/>
</dbReference>
<dbReference type="GeneID" id="101240673"/>
<feature type="region of interest" description="Disordered" evidence="1">
    <location>
        <begin position="630"/>
        <end position="663"/>
    </location>
</feature>
<feature type="domain" description="SAM" evidence="2">
    <location>
        <begin position="858"/>
        <end position="915"/>
    </location>
</feature>
<dbReference type="Proteomes" id="UP001652625">
    <property type="component" value="Chromosome 03"/>
</dbReference>
<evidence type="ECO:0000313" key="3">
    <source>
        <dbReference type="Proteomes" id="UP001652625"/>
    </source>
</evidence>
<gene>
    <name evidence="4" type="primary">LOC101240673</name>
</gene>
<evidence type="ECO:0000259" key="2">
    <source>
        <dbReference type="PROSITE" id="PS50105"/>
    </source>
</evidence>
<dbReference type="Gene3D" id="1.10.150.50">
    <property type="entry name" value="Transcription Factor, Ets-1"/>
    <property type="match status" value="2"/>
</dbReference>
<protein>
    <submittedName>
        <fullName evidence="4">Uncharacterized protein PF3D7_1120600 isoform X3</fullName>
    </submittedName>
</protein>
<feature type="compositionally biased region" description="Polar residues" evidence="1">
    <location>
        <begin position="705"/>
        <end position="718"/>
    </location>
</feature>
<name>A0ABM4BLW6_HYDVU</name>
<reference evidence="4" key="1">
    <citation type="submission" date="2025-08" db="UniProtKB">
        <authorList>
            <consortium name="RefSeq"/>
        </authorList>
    </citation>
    <scope>IDENTIFICATION</scope>
</reference>
<feature type="compositionally biased region" description="Low complexity" evidence="1">
    <location>
        <begin position="630"/>
        <end position="647"/>
    </location>
</feature>
<dbReference type="Pfam" id="PF26285">
    <property type="entry name" value="SASH1_Homeodomain"/>
    <property type="match status" value="2"/>
</dbReference>
<evidence type="ECO:0000313" key="4">
    <source>
        <dbReference type="RefSeq" id="XP_065650054.1"/>
    </source>
</evidence>
<dbReference type="InterPro" id="IPR013761">
    <property type="entry name" value="SAM/pointed_sf"/>
</dbReference>
<feature type="region of interest" description="Disordered" evidence="1">
    <location>
        <begin position="295"/>
        <end position="322"/>
    </location>
</feature>
<evidence type="ECO:0000256" key="1">
    <source>
        <dbReference type="SAM" id="MobiDB-lite"/>
    </source>
</evidence>
<feature type="region of interest" description="Disordered" evidence="1">
    <location>
        <begin position="392"/>
        <end position="411"/>
    </location>
</feature>
<feature type="region of interest" description="Disordered" evidence="1">
    <location>
        <begin position="687"/>
        <end position="732"/>
    </location>
</feature>
<dbReference type="PROSITE" id="PS50105">
    <property type="entry name" value="SAM_DOMAIN"/>
    <property type="match status" value="2"/>
</dbReference>
<sequence length="915" mass="103976">MVEKTPFQPVEDWLRSLGLLHYAQSFYDNGYEDIDTCKLIKNADLDVINVKSERDRNDILSAVAKMNQNLYFELEQNPIEIERVKLEKVLLKSKLKECLTLHNIQLIEPPYFNPDGTLGDLYTLAIRLADELETYFEDVLEALEVLRKRQLPVQSYNQINEIPDTVVQKDAISVHDPAEYLDVETHKKNRTLSASKYDPRITKSTTDLNFDNHQNAATKLKGKSQKQRSFINIFKRHKDEINKKIEQRKSTFEFNATDITLSQNEIKNLFEKVKTKQITQEDALATVQKRGLSKSLSGEGTEHNILIDSSPPSETGSLNKIKKGKMSKSMIKKPSSLFYTDDTVANNELLTVKLQDRRASIAGDMVCSAKNSPDLSRHGLFKIIRSSIRKKSKSSDGSSFDKDEQLSPSEETDLLSNNFINKEDVGQPQYVDLQTVQPIVELEKKESRSVPPPPPPRLDLKLNQVKGRSESNISNKSCPADLFYDNTDDNIKNEKVNASTFKESHSSLKIKPFTKYQDDISKQKLIENKENLVLTNKDENHSLKSKVGNLCLQNLDDSTINAVKPSVAPRRPERRIPSSDSVPVAPPRRQKVLNITSPISEEKNFDDIGKEMSRLIEDLNDDLTYIDNGSTSIKSGSNSNNSTSSDNPDNRTPVTDSRDCRINNSTNLNNVTFYSNNRNLNNFQVTNEEDEIKPPQKPSVLPKRFTSNIQNNVTSSNTESKEPIRKSNSQSSIETLANRCGLKTLEYDNKINETAVKNTEKVVEQKKLRTSLNQILEKKLRKEEIKLNEYPYTASDGSWIVPFALIKRYSDELQHSVEDIAVLFDTIRTEKRTSKKLPVIPLDIKKLRNDTNISKKMSLQEWLVHIGLPMFTSDLADAGIDSISEVSEMSIDDLKQVSVCDEKHMLLLIKEAKNF</sequence>
<proteinExistence type="predicted"/>
<dbReference type="PANTHER" id="PTHR12301:SF8">
    <property type="entry name" value="STERILE ALPHA MOTIF DOMAIN-CONTAINING PROTEIN 5"/>
    <property type="match status" value="1"/>
</dbReference>
<feature type="region of interest" description="Disordered" evidence="1">
    <location>
        <begin position="442"/>
        <end position="461"/>
    </location>
</feature>
<dbReference type="InterPro" id="IPR051725">
    <property type="entry name" value="SAM-SH3_domain_protein"/>
</dbReference>
<dbReference type="RefSeq" id="XP_065650054.1">
    <property type="nucleotide sequence ID" value="XM_065793982.1"/>
</dbReference>